<dbReference type="InterPro" id="IPR013325">
    <property type="entry name" value="RNA_pol_sigma_r2"/>
</dbReference>
<feature type="domain" description="RNA polymerase sigma-70 region 2" evidence="6">
    <location>
        <begin position="25"/>
        <end position="85"/>
    </location>
</feature>
<dbReference type="Gene3D" id="1.10.1740.10">
    <property type="match status" value="1"/>
</dbReference>
<name>A0ABR7HN21_9FIRM</name>
<comment type="similarity">
    <text evidence="1">Belongs to the sigma-70 factor family. ECF subfamily.</text>
</comment>
<evidence type="ECO:0000256" key="4">
    <source>
        <dbReference type="ARBA" id="ARBA00023125"/>
    </source>
</evidence>
<keyword evidence="5" id="KW-0804">Transcription</keyword>
<dbReference type="SUPFAM" id="SSF88946">
    <property type="entry name" value="Sigma2 domain of RNA polymerase sigma factors"/>
    <property type="match status" value="1"/>
</dbReference>
<evidence type="ECO:0000313" key="8">
    <source>
        <dbReference type="Proteomes" id="UP000636755"/>
    </source>
</evidence>
<dbReference type="NCBIfam" id="TIGR02937">
    <property type="entry name" value="sigma70-ECF"/>
    <property type="match status" value="1"/>
</dbReference>
<keyword evidence="2" id="KW-0805">Transcription regulation</keyword>
<comment type="caution">
    <text evidence="7">The sequence shown here is derived from an EMBL/GenBank/DDBJ whole genome shotgun (WGS) entry which is preliminary data.</text>
</comment>
<evidence type="ECO:0000313" key="7">
    <source>
        <dbReference type="EMBL" id="MBC5728935.1"/>
    </source>
</evidence>
<evidence type="ECO:0000256" key="1">
    <source>
        <dbReference type="ARBA" id="ARBA00010641"/>
    </source>
</evidence>
<dbReference type="PANTHER" id="PTHR43133">
    <property type="entry name" value="RNA POLYMERASE ECF-TYPE SIGMA FACTO"/>
    <property type="match status" value="1"/>
</dbReference>
<evidence type="ECO:0000259" key="6">
    <source>
        <dbReference type="Pfam" id="PF04542"/>
    </source>
</evidence>
<keyword evidence="4" id="KW-0238">DNA-binding</keyword>
<dbReference type="InterPro" id="IPR007627">
    <property type="entry name" value="RNA_pol_sigma70_r2"/>
</dbReference>
<evidence type="ECO:0000256" key="2">
    <source>
        <dbReference type="ARBA" id="ARBA00023015"/>
    </source>
</evidence>
<dbReference type="RefSeq" id="WP_186936089.1">
    <property type="nucleotide sequence ID" value="NZ_JACOPS010000005.1"/>
</dbReference>
<dbReference type="InterPro" id="IPR039425">
    <property type="entry name" value="RNA_pol_sigma-70-like"/>
</dbReference>
<proteinExistence type="inferred from homology"/>
<dbReference type="Gene3D" id="1.10.10.10">
    <property type="entry name" value="Winged helix-like DNA-binding domain superfamily/Winged helix DNA-binding domain"/>
    <property type="match status" value="1"/>
</dbReference>
<keyword evidence="3" id="KW-0731">Sigma factor</keyword>
<dbReference type="EMBL" id="JACOPS010000005">
    <property type="protein sequence ID" value="MBC5728935.1"/>
    <property type="molecule type" value="Genomic_DNA"/>
</dbReference>
<organism evidence="7 8">
    <name type="scientific">Ruminococcus intestinalis</name>
    <dbReference type="NCBI Taxonomy" id="2763066"/>
    <lineage>
        <taxon>Bacteria</taxon>
        <taxon>Bacillati</taxon>
        <taxon>Bacillota</taxon>
        <taxon>Clostridia</taxon>
        <taxon>Eubacteriales</taxon>
        <taxon>Oscillospiraceae</taxon>
        <taxon>Ruminococcus</taxon>
    </lineage>
</organism>
<reference evidence="7 8" key="1">
    <citation type="submission" date="2020-08" db="EMBL/GenBank/DDBJ databases">
        <title>Genome public.</title>
        <authorList>
            <person name="Liu C."/>
            <person name="Sun Q."/>
        </authorList>
    </citation>
    <scope>NUCLEOTIDE SEQUENCE [LARGE SCALE GENOMIC DNA]</scope>
    <source>
        <strain evidence="7 8">NSJ-71</strain>
    </source>
</reference>
<dbReference type="InterPro" id="IPR036388">
    <property type="entry name" value="WH-like_DNA-bd_sf"/>
</dbReference>
<protein>
    <submittedName>
        <fullName evidence="7">Sigma-70 family RNA polymerase sigma factor</fullName>
    </submittedName>
</protein>
<dbReference type="InterPro" id="IPR014284">
    <property type="entry name" value="RNA_pol_sigma-70_dom"/>
</dbReference>
<evidence type="ECO:0000256" key="3">
    <source>
        <dbReference type="ARBA" id="ARBA00023082"/>
    </source>
</evidence>
<evidence type="ECO:0000256" key="5">
    <source>
        <dbReference type="ARBA" id="ARBA00023163"/>
    </source>
</evidence>
<dbReference type="Proteomes" id="UP000636755">
    <property type="component" value="Unassembled WGS sequence"/>
</dbReference>
<dbReference type="Pfam" id="PF04542">
    <property type="entry name" value="Sigma70_r2"/>
    <property type="match status" value="1"/>
</dbReference>
<sequence>MNDKQIIDLYFSRSEQSIKETKIKYSSFCRKIAYNILSNNEDTDEFENDTYLKIWNSIPPNNPENFKAYIGKITRNIALDIWKKNHTQKRNAGIEILFSEMENILSVPQTDTEYELEEITPIINKWLLTLSKKEQALFILRYWQGESVKSIAKQWNTSSNKLSGKLFRLRNNLKQALEKEGIFL</sequence>
<accession>A0ABR7HN21</accession>
<dbReference type="PANTHER" id="PTHR43133:SF8">
    <property type="entry name" value="RNA POLYMERASE SIGMA FACTOR HI_1459-RELATED"/>
    <property type="match status" value="1"/>
</dbReference>
<dbReference type="SUPFAM" id="SSF88659">
    <property type="entry name" value="Sigma3 and sigma4 domains of RNA polymerase sigma factors"/>
    <property type="match status" value="1"/>
</dbReference>
<keyword evidence="8" id="KW-1185">Reference proteome</keyword>
<dbReference type="InterPro" id="IPR013324">
    <property type="entry name" value="RNA_pol_sigma_r3/r4-like"/>
</dbReference>
<gene>
    <name evidence="7" type="ORF">H8R91_10480</name>
</gene>